<feature type="region of interest" description="Disordered" evidence="1">
    <location>
        <begin position="39"/>
        <end position="60"/>
    </location>
</feature>
<evidence type="ECO:0000256" key="1">
    <source>
        <dbReference type="SAM" id="MobiDB-lite"/>
    </source>
</evidence>
<name>A0A450SV11_9GAMM</name>
<sequence>MQTTFELDNRLMERAGLITGIKEQTALLHAGLKALIERGNTQGDGSTAGAGDRGAEYAGGDKPIELCTEAEKRQRIQALLDFAAREGFPVEKLDIPSREERNAR</sequence>
<dbReference type="EMBL" id="CAADEY010000061">
    <property type="protein sequence ID" value="VFJ57809.1"/>
    <property type="molecule type" value="Genomic_DNA"/>
</dbReference>
<dbReference type="InterPro" id="IPR019239">
    <property type="entry name" value="VapB_antitoxin"/>
</dbReference>
<organism evidence="2">
    <name type="scientific">Candidatus Kentrum sp. DK</name>
    <dbReference type="NCBI Taxonomy" id="2126562"/>
    <lineage>
        <taxon>Bacteria</taxon>
        <taxon>Pseudomonadati</taxon>
        <taxon>Pseudomonadota</taxon>
        <taxon>Gammaproteobacteria</taxon>
        <taxon>Candidatus Kentrum</taxon>
    </lineage>
</organism>
<reference evidence="2" key="1">
    <citation type="submission" date="2019-02" db="EMBL/GenBank/DDBJ databases">
        <authorList>
            <person name="Gruber-Vodicka R. H."/>
            <person name="Seah K. B. B."/>
        </authorList>
    </citation>
    <scope>NUCLEOTIDE SEQUENCE</scope>
    <source>
        <strain evidence="2">BECK_DK161</strain>
    </source>
</reference>
<proteinExistence type="predicted"/>
<gene>
    <name evidence="2" type="ORF">BECKDK2373C_GA0170839_106122</name>
</gene>
<accession>A0A450SV11</accession>
<dbReference type="Pfam" id="PF09957">
    <property type="entry name" value="VapB_antitoxin"/>
    <property type="match status" value="1"/>
</dbReference>
<evidence type="ECO:0000313" key="2">
    <source>
        <dbReference type="EMBL" id="VFJ57809.1"/>
    </source>
</evidence>
<protein>
    <submittedName>
        <fullName evidence="2">Antitoxin of type II TA system, VapB</fullName>
    </submittedName>
</protein>
<dbReference type="AlphaFoldDB" id="A0A450SV11"/>